<name>A0ABQ9HSM7_9NEOP</name>
<proteinExistence type="predicted"/>
<accession>A0ABQ9HSM7</accession>
<organism evidence="1 2">
    <name type="scientific">Dryococelus australis</name>
    <dbReference type="NCBI Taxonomy" id="614101"/>
    <lineage>
        <taxon>Eukaryota</taxon>
        <taxon>Metazoa</taxon>
        <taxon>Ecdysozoa</taxon>
        <taxon>Arthropoda</taxon>
        <taxon>Hexapoda</taxon>
        <taxon>Insecta</taxon>
        <taxon>Pterygota</taxon>
        <taxon>Neoptera</taxon>
        <taxon>Polyneoptera</taxon>
        <taxon>Phasmatodea</taxon>
        <taxon>Verophasmatodea</taxon>
        <taxon>Anareolatae</taxon>
        <taxon>Phasmatidae</taxon>
        <taxon>Eurycanthinae</taxon>
        <taxon>Dryococelus</taxon>
    </lineage>
</organism>
<dbReference type="Proteomes" id="UP001159363">
    <property type="component" value="Chromosome X"/>
</dbReference>
<evidence type="ECO:0000313" key="2">
    <source>
        <dbReference type="Proteomes" id="UP001159363"/>
    </source>
</evidence>
<keyword evidence="2" id="KW-1185">Reference proteome</keyword>
<sequence>MLLAPEWEENTDMLGVQEPFVDTVFSSPRSSRKGSHQHLGSHVTKAYKICFSEHAKTSYHQKCSELPENFLRVAQGQKQHILNQLSNERARQGAENQVIIGSIVDTIILCGRQEVALTGNHDAGTVNTQATEINYGNFRCLLRFCVQAGGSMRLQTKKTVEQLSLCFRWLDVDENKIHEEFLSFNPVKDLTGQGIAETIIAALKHHGIHDDYLIGQGYDDT</sequence>
<dbReference type="PANTHER" id="PTHR45749">
    <property type="match status" value="1"/>
</dbReference>
<gene>
    <name evidence="1" type="ORF">PR048_013597</name>
</gene>
<dbReference type="PANTHER" id="PTHR45749:SF21">
    <property type="entry name" value="DUF4371 DOMAIN-CONTAINING PROTEIN"/>
    <property type="match status" value="1"/>
</dbReference>
<evidence type="ECO:0000313" key="1">
    <source>
        <dbReference type="EMBL" id="KAJ8887382.1"/>
    </source>
</evidence>
<dbReference type="EMBL" id="JARBHB010000004">
    <property type="protein sequence ID" value="KAJ8887382.1"/>
    <property type="molecule type" value="Genomic_DNA"/>
</dbReference>
<reference evidence="1 2" key="1">
    <citation type="submission" date="2023-02" db="EMBL/GenBank/DDBJ databases">
        <title>LHISI_Scaffold_Assembly.</title>
        <authorList>
            <person name="Stuart O.P."/>
            <person name="Cleave R."/>
            <person name="Magrath M.J.L."/>
            <person name="Mikheyev A.S."/>
        </authorList>
    </citation>
    <scope>NUCLEOTIDE SEQUENCE [LARGE SCALE GENOMIC DNA]</scope>
    <source>
        <strain evidence="1">Daus_M_001</strain>
        <tissue evidence="1">Leg muscle</tissue>
    </source>
</reference>
<comment type="caution">
    <text evidence="1">The sequence shown here is derived from an EMBL/GenBank/DDBJ whole genome shotgun (WGS) entry which is preliminary data.</text>
</comment>
<protein>
    <submittedName>
        <fullName evidence="1">Uncharacterized protein</fullName>
    </submittedName>
</protein>